<protein>
    <submittedName>
        <fullName evidence="2">DUF4123 domain-containing protein</fullName>
    </submittedName>
</protein>
<dbReference type="OrthoDB" id="6363308at2"/>
<evidence type="ECO:0000259" key="1">
    <source>
        <dbReference type="Pfam" id="PF13503"/>
    </source>
</evidence>
<accession>A0A191W1E5</accession>
<sequence>MMLVLDSHCNDVAVNWFALVNDYHNMHAEVYERISGHLVEPLYLSTSVESLLNRSPLLIALYEQDPMTNILPKEHTLYFSAPLNVSFDVALAQLRNRLHIQFSGNRRGLFHYYCPSVASYFFERSDTIDTGKWLGCFSSLYFYRQTYSDLAKWSKVVVVSEGGELASNLWLLTESQENALNDKYHENEIVQWATENNIKELNWQKQKMVHLFCSQHQITDPQISSRLRHLIQRYDVALNDLNFHSKSHQTSENIVEHIEYLMSRENAYVC</sequence>
<evidence type="ECO:0000313" key="3">
    <source>
        <dbReference type="Proteomes" id="UP000256923"/>
    </source>
</evidence>
<gene>
    <name evidence="2" type="ORF">DYL72_10020</name>
</gene>
<dbReference type="Proteomes" id="UP000256923">
    <property type="component" value="Chromosome 1"/>
</dbReference>
<evidence type="ECO:0000313" key="2">
    <source>
        <dbReference type="EMBL" id="AZS25315.1"/>
    </source>
</evidence>
<dbReference type="RefSeq" id="WP_017046701.1">
    <property type="nucleotide sequence ID" value="NZ_CP031535.1"/>
</dbReference>
<dbReference type="AlphaFoldDB" id="A0A191W1E5"/>
<dbReference type="Pfam" id="PF13503">
    <property type="entry name" value="DUF4123"/>
    <property type="match status" value="1"/>
</dbReference>
<dbReference type="STRING" id="55601.AA407_12455"/>
<name>A0A191W1E5_VIBAN</name>
<dbReference type="EMBL" id="CP034672">
    <property type="protein sequence ID" value="AZS25315.1"/>
    <property type="molecule type" value="Genomic_DNA"/>
</dbReference>
<reference evidence="2 3" key="1">
    <citation type="submission" date="2018-12" db="EMBL/GenBank/DDBJ databases">
        <title>Characterization and Draft Genome of Vibrio anguillarum J360 Marine Pathogen Isolated from an Outbreak in Lumpfish (Cyclopterus lumpus).</title>
        <authorList>
            <person name="Vasquez J.I."/>
            <person name="Cao T."/>
            <person name="Chakraborty S."/>
            <person name="Gnanagobal H."/>
            <person name="Wescot J."/>
            <person name="Boyce D."/>
            <person name="Santander J."/>
        </authorList>
    </citation>
    <scope>NUCLEOTIDE SEQUENCE [LARGE SCALE GENOMIC DNA]</scope>
    <source>
        <strain evidence="2 3">J360</strain>
    </source>
</reference>
<proteinExistence type="predicted"/>
<organism evidence="2 3">
    <name type="scientific">Vibrio anguillarum</name>
    <name type="common">Listonella anguillarum</name>
    <dbReference type="NCBI Taxonomy" id="55601"/>
    <lineage>
        <taxon>Bacteria</taxon>
        <taxon>Pseudomonadati</taxon>
        <taxon>Pseudomonadota</taxon>
        <taxon>Gammaproteobacteria</taxon>
        <taxon>Vibrionales</taxon>
        <taxon>Vibrionaceae</taxon>
        <taxon>Vibrio</taxon>
    </lineage>
</organism>
<dbReference type="InterPro" id="IPR025391">
    <property type="entry name" value="DUF4123"/>
</dbReference>
<feature type="domain" description="DUF4123" evidence="1">
    <location>
        <begin position="16"/>
        <end position="125"/>
    </location>
</feature>